<evidence type="ECO:0000313" key="3">
    <source>
        <dbReference type="Proteomes" id="UP000774617"/>
    </source>
</evidence>
<organism evidence="2 3">
    <name type="scientific">Macrophomina phaseolina</name>
    <dbReference type="NCBI Taxonomy" id="35725"/>
    <lineage>
        <taxon>Eukaryota</taxon>
        <taxon>Fungi</taxon>
        <taxon>Dikarya</taxon>
        <taxon>Ascomycota</taxon>
        <taxon>Pezizomycotina</taxon>
        <taxon>Dothideomycetes</taxon>
        <taxon>Dothideomycetes incertae sedis</taxon>
        <taxon>Botryosphaeriales</taxon>
        <taxon>Botryosphaeriaceae</taxon>
        <taxon>Macrophomina</taxon>
    </lineage>
</organism>
<keyword evidence="1" id="KW-1133">Transmembrane helix</keyword>
<keyword evidence="3" id="KW-1185">Reference proteome</keyword>
<sequence>MALKDTPVSALLVACYVVDWIVIIAVFAVGAVVSSIKPNERPFSLVNTKISYPYVTRETISLGVLVIVSLLALAIINPPCVSCSCTANHC</sequence>
<feature type="transmembrane region" description="Helical" evidence="1">
    <location>
        <begin position="54"/>
        <end position="76"/>
    </location>
</feature>
<name>A0ABQ8FWM7_9PEZI</name>
<keyword evidence="1" id="KW-0812">Transmembrane</keyword>
<dbReference type="Proteomes" id="UP000774617">
    <property type="component" value="Unassembled WGS sequence"/>
</dbReference>
<evidence type="ECO:0000313" key="2">
    <source>
        <dbReference type="EMBL" id="KAH7031905.1"/>
    </source>
</evidence>
<protein>
    <submittedName>
        <fullName evidence="2">Uncharacterized protein</fullName>
    </submittedName>
</protein>
<gene>
    <name evidence="2" type="ORF">B0J12DRAFT_680932</name>
</gene>
<comment type="caution">
    <text evidence="2">The sequence shown here is derived from an EMBL/GenBank/DDBJ whole genome shotgun (WGS) entry which is preliminary data.</text>
</comment>
<reference evidence="2 3" key="1">
    <citation type="journal article" date="2021" name="Nat. Commun.">
        <title>Genetic determinants of endophytism in the Arabidopsis root mycobiome.</title>
        <authorList>
            <person name="Mesny F."/>
            <person name="Miyauchi S."/>
            <person name="Thiergart T."/>
            <person name="Pickel B."/>
            <person name="Atanasova L."/>
            <person name="Karlsson M."/>
            <person name="Huettel B."/>
            <person name="Barry K.W."/>
            <person name="Haridas S."/>
            <person name="Chen C."/>
            <person name="Bauer D."/>
            <person name="Andreopoulos W."/>
            <person name="Pangilinan J."/>
            <person name="LaButti K."/>
            <person name="Riley R."/>
            <person name="Lipzen A."/>
            <person name="Clum A."/>
            <person name="Drula E."/>
            <person name="Henrissat B."/>
            <person name="Kohler A."/>
            <person name="Grigoriev I.V."/>
            <person name="Martin F.M."/>
            <person name="Hacquard S."/>
        </authorList>
    </citation>
    <scope>NUCLEOTIDE SEQUENCE [LARGE SCALE GENOMIC DNA]</scope>
    <source>
        <strain evidence="2 3">MPI-SDFR-AT-0080</strain>
    </source>
</reference>
<keyword evidence="1" id="KW-0472">Membrane</keyword>
<accession>A0ABQ8FWM7</accession>
<proteinExistence type="predicted"/>
<feature type="transmembrane region" description="Helical" evidence="1">
    <location>
        <begin position="6"/>
        <end position="33"/>
    </location>
</feature>
<dbReference type="EMBL" id="JAGTJR010000042">
    <property type="protein sequence ID" value="KAH7031905.1"/>
    <property type="molecule type" value="Genomic_DNA"/>
</dbReference>
<evidence type="ECO:0000256" key="1">
    <source>
        <dbReference type="SAM" id="Phobius"/>
    </source>
</evidence>